<evidence type="ECO:0000256" key="8">
    <source>
        <dbReference type="ARBA" id="ARBA00023012"/>
    </source>
</evidence>
<protein>
    <recommendedName>
        <fullName evidence="2">histidine kinase</fullName>
        <ecNumber evidence="2">2.7.13.3</ecNumber>
    </recommendedName>
</protein>
<dbReference type="PANTHER" id="PTHR24421">
    <property type="entry name" value="NITRATE/NITRITE SENSOR PROTEIN NARX-RELATED"/>
    <property type="match status" value="1"/>
</dbReference>
<dbReference type="OrthoDB" id="227596at2"/>
<feature type="transmembrane region" description="Helical" evidence="9">
    <location>
        <begin position="108"/>
        <end position="128"/>
    </location>
</feature>
<name>A0A2M9CHT2_9MICO</name>
<dbReference type="GO" id="GO:0046983">
    <property type="term" value="F:protein dimerization activity"/>
    <property type="evidence" value="ECO:0007669"/>
    <property type="project" value="InterPro"/>
</dbReference>
<feature type="domain" description="Signal transduction histidine kinase subgroup 3 dimerisation and phosphoacceptor" evidence="11">
    <location>
        <begin position="183"/>
        <end position="248"/>
    </location>
</feature>
<feature type="transmembrane region" description="Helical" evidence="9">
    <location>
        <begin position="66"/>
        <end position="88"/>
    </location>
</feature>
<gene>
    <name evidence="13" type="ORF">CLV46_0995</name>
</gene>
<dbReference type="RefSeq" id="WP_157802232.1">
    <property type="nucleotide sequence ID" value="NZ_PGFF01000001.1"/>
</dbReference>
<dbReference type="EC" id="2.7.13.3" evidence="2"/>
<keyword evidence="8" id="KW-0902">Two-component regulatory system</keyword>
<dbReference type="InterPro" id="IPR036890">
    <property type="entry name" value="HATPase_C_sf"/>
</dbReference>
<evidence type="ECO:0000259" key="11">
    <source>
        <dbReference type="Pfam" id="PF07730"/>
    </source>
</evidence>
<keyword evidence="9" id="KW-0472">Membrane</keyword>
<evidence type="ECO:0000256" key="2">
    <source>
        <dbReference type="ARBA" id="ARBA00012438"/>
    </source>
</evidence>
<dbReference type="InterPro" id="IPR055558">
    <property type="entry name" value="DUF7134"/>
</dbReference>
<evidence type="ECO:0000313" key="13">
    <source>
        <dbReference type="EMBL" id="PJJ71447.1"/>
    </source>
</evidence>
<comment type="catalytic activity">
    <reaction evidence="1">
        <text>ATP + protein L-histidine = ADP + protein N-phospho-L-histidine.</text>
        <dbReference type="EC" id="2.7.13.3"/>
    </reaction>
</comment>
<evidence type="ECO:0000256" key="6">
    <source>
        <dbReference type="ARBA" id="ARBA00022777"/>
    </source>
</evidence>
<dbReference type="GO" id="GO:0016020">
    <property type="term" value="C:membrane"/>
    <property type="evidence" value="ECO:0007669"/>
    <property type="project" value="InterPro"/>
</dbReference>
<evidence type="ECO:0000256" key="5">
    <source>
        <dbReference type="ARBA" id="ARBA00022741"/>
    </source>
</evidence>
<dbReference type="Proteomes" id="UP000228758">
    <property type="component" value="Unassembled WGS sequence"/>
</dbReference>
<keyword evidence="5" id="KW-0547">Nucleotide-binding</keyword>
<dbReference type="CDD" id="cd16917">
    <property type="entry name" value="HATPase_UhpB-NarQ-NarX-like"/>
    <property type="match status" value="1"/>
</dbReference>
<feature type="transmembrane region" description="Helical" evidence="9">
    <location>
        <begin position="39"/>
        <end position="59"/>
    </location>
</feature>
<feature type="transmembrane region" description="Helical" evidence="9">
    <location>
        <begin position="12"/>
        <end position="33"/>
    </location>
</feature>
<dbReference type="InterPro" id="IPR003594">
    <property type="entry name" value="HATPase_dom"/>
</dbReference>
<evidence type="ECO:0000256" key="7">
    <source>
        <dbReference type="ARBA" id="ARBA00022840"/>
    </source>
</evidence>
<keyword evidence="14" id="KW-1185">Reference proteome</keyword>
<evidence type="ECO:0000259" key="12">
    <source>
        <dbReference type="Pfam" id="PF23539"/>
    </source>
</evidence>
<feature type="domain" description="Histidine kinase/HSP90-like ATPase" evidence="10">
    <location>
        <begin position="295"/>
        <end position="380"/>
    </location>
</feature>
<accession>A0A2M9CHT2</accession>
<feature type="transmembrane region" description="Helical" evidence="9">
    <location>
        <begin position="140"/>
        <end position="158"/>
    </location>
</feature>
<dbReference type="Pfam" id="PF02518">
    <property type="entry name" value="HATPase_c"/>
    <property type="match status" value="1"/>
</dbReference>
<organism evidence="13 14">
    <name type="scientific">Diaminobutyricimonas aerilata</name>
    <dbReference type="NCBI Taxonomy" id="1162967"/>
    <lineage>
        <taxon>Bacteria</taxon>
        <taxon>Bacillati</taxon>
        <taxon>Actinomycetota</taxon>
        <taxon>Actinomycetes</taxon>
        <taxon>Micrococcales</taxon>
        <taxon>Microbacteriaceae</taxon>
        <taxon>Diaminobutyricimonas</taxon>
    </lineage>
</organism>
<dbReference type="PANTHER" id="PTHR24421:SF10">
    <property type="entry name" value="NITRATE_NITRITE SENSOR PROTEIN NARQ"/>
    <property type="match status" value="1"/>
</dbReference>
<dbReference type="Gene3D" id="1.20.5.1930">
    <property type="match status" value="1"/>
</dbReference>
<dbReference type="Pfam" id="PF07730">
    <property type="entry name" value="HisKA_3"/>
    <property type="match status" value="1"/>
</dbReference>
<feature type="domain" description="DUF7134" evidence="12">
    <location>
        <begin position="19"/>
        <end position="161"/>
    </location>
</feature>
<dbReference type="GO" id="GO:0000155">
    <property type="term" value="F:phosphorelay sensor kinase activity"/>
    <property type="evidence" value="ECO:0007669"/>
    <property type="project" value="InterPro"/>
</dbReference>
<evidence type="ECO:0000259" key="10">
    <source>
        <dbReference type="Pfam" id="PF02518"/>
    </source>
</evidence>
<keyword evidence="4" id="KW-0808">Transferase</keyword>
<evidence type="ECO:0000256" key="1">
    <source>
        <dbReference type="ARBA" id="ARBA00000085"/>
    </source>
</evidence>
<dbReference type="InterPro" id="IPR011712">
    <property type="entry name" value="Sig_transdc_His_kin_sub3_dim/P"/>
</dbReference>
<dbReference type="SUPFAM" id="SSF55874">
    <property type="entry name" value="ATPase domain of HSP90 chaperone/DNA topoisomerase II/histidine kinase"/>
    <property type="match status" value="1"/>
</dbReference>
<dbReference type="EMBL" id="PGFF01000001">
    <property type="protein sequence ID" value="PJJ71447.1"/>
    <property type="molecule type" value="Genomic_DNA"/>
</dbReference>
<dbReference type="Gene3D" id="3.30.565.10">
    <property type="entry name" value="Histidine kinase-like ATPase, C-terminal domain"/>
    <property type="match status" value="1"/>
</dbReference>
<keyword evidence="7" id="KW-0067">ATP-binding</keyword>
<keyword evidence="3" id="KW-0597">Phosphoprotein</keyword>
<evidence type="ECO:0000256" key="4">
    <source>
        <dbReference type="ARBA" id="ARBA00022679"/>
    </source>
</evidence>
<reference evidence="13 14" key="1">
    <citation type="submission" date="2017-11" db="EMBL/GenBank/DDBJ databases">
        <title>Genomic Encyclopedia of Archaeal and Bacterial Type Strains, Phase II (KMG-II): From Individual Species to Whole Genera.</title>
        <authorList>
            <person name="Goeker M."/>
        </authorList>
    </citation>
    <scope>NUCLEOTIDE SEQUENCE [LARGE SCALE GENOMIC DNA]</scope>
    <source>
        <strain evidence="13 14">DSM 27393</strain>
    </source>
</reference>
<keyword evidence="9" id="KW-0812">Transmembrane</keyword>
<evidence type="ECO:0000256" key="3">
    <source>
        <dbReference type="ARBA" id="ARBA00022553"/>
    </source>
</evidence>
<proteinExistence type="predicted"/>
<dbReference type="GO" id="GO:0005524">
    <property type="term" value="F:ATP binding"/>
    <property type="evidence" value="ECO:0007669"/>
    <property type="project" value="UniProtKB-KW"/>
</dbReference>
<comment type="caution">
    <text evidence="13">The sequence shown here is derived from an EMBL/GenBank/DDBJ whole genome shotgun (WGS) entry which is preliminary data.</text>
</comment>
<dbReference type="InterPro" id="IPR050482">
    <property type="entry name" value="Sensor_HK_TwoCompSys"/>
</dbReference>
<dbReference type="Pfam" id="PF23539">
    <property type="entry name" value="DUF7134"/>
    <property type="match status" value="1"/>
</dbReference>
<evidence type="ECO:0000313" key="14">
    <source>
        <dbReference type="Proteomes" id="UP000228758"/>
    </source>
</evidence>
<evidence type="ECO:0000256" key="9">
    <source>
        <dbReference type="SAM" id="Phobius"/>
    </source>
</evidence>
<keyword evidence="6 13" id="KW-0418">Kinase</keyword>
<keyword evidence="9" id="KW-1133">Transmembrane helix</keyword>
<sequence>MTASPPARALRLPAWTSSLDLAIAGTLAAWAIVEALLIPGAPVTAQLGFALAVTLPLVVRRRFPATVMLLLGVAFVVHAATSGAHATFNPFPSLLVATFTVASHVAPLWRSALLGVVPIAAMLGSHLLGYFGTPGIEKAGALFLFFFVGATWAAGRIVRQRGLAVDRTREDVDRVAGEAVALERTRIARELHDVIAHAVSVVVLQAGAAEQFLDRDPERARKHLAITRRTAQEALEEMRHLLGVLREDDVHYAPQPGLERVPELVAETRAAGHVVRLETDGAHADVPDGVSLAGYRIVQEALTNVRKHAQHAEVTVLVQTDGERVRVAVRSSAGAPGGDTSTGGGHGILGMRERVRVYGGSIDAGPTADGGWTVDAVLPVVRS</sequence>
<dbReference type="AlphaFoldDB" id="A0A2M9CHT2"/>